<keyword evidence="1" id="KW-0732">Signal</keyword>
<sequence length="543" mass="61151">MGRQTNRIFLSMITVLILLVAACSKDPSSNEGDSDNKGRVAISMFMGDSGLPHPEGVDPENNKFINIVKEQAGVDLKLEVPSYADFPTRFNLMLASGKMPDLVQTYLVDETYRAARQGAFIDLKEYYDNSPQVQKYITKEMMEFAKDPVTGKYWRIPMAWEAGPQGSGVNMMRGELIDKYNNGVWPKSVDEWIEFFKVVKKEIPDAVIMSNAASGDNVFTGGGSVIYFWYGAVPYGWRIQDGEIIPNVLLPEFREATLVMKDLYDQGLLDPEFATTDDSRYNEKVINNTVLLQVNSADQIAPGAVYYKTEKSLPPHAKEVKWLFAPPLKEYPKVLKDKKYAEPKMGLPIITHGLYISSSSKHPDEAWKVIEAFASDELYESIFWGYEGEGVTYNTVDGKRVPTDKIGPGTEDYWSLHLALVFGFLEGQDAKVASHRLALGDKYTDEVYNSIYAMDQIARENGIGELPGYVAPDEAVLKASEARLAINSVTVEAIMGKITMEQFDQRVKQWEAQFRDVIYGPMQKYLDENKEMLIRQGVKHAGW</sequence>
<protein>
    <submittedName>
        <fullName evidence="2">Extracellular solute-binding protein</fullName>
    </submittedName>
</protein>
<name>A0ABW3DGE6_9BACL</name>
<dbReference type="EMBL" id="JBHTIU010000076">
    <property type="protein sequence ID" value="MFD0871309.1"/>
    <property type="molecule type" value="Genomic_DNA"/>
</dbReference>
<dbReference type="Gene3D" id="3.40.190.10">
    <property type="entry name" value="Periplasmic binding protein-like II"/>
    <property type="match status" value="2"/>
</dbReference>
<reference evidence="3" key="1">
    <citation type="journal article" date="2019" name="Int. J. Syst. Evol. Microbiol.">
        <title>The Global Catalogue of Microorganisms (GCM) 10K type strain sequencing project: providing services to taxonomists for standard genome sequencing and annotation.</title>
        <authorList>
            <consortium name="The Broad Institute Genomics Platform"/>
            <consortium name="The Broad Institute Genome Sequencing Center for Infectious Disease"/>
            <person name="Wu L."/>
            <person name="Ma J."/>
        </authorList>
    </citation>
    <scope>NUCLEOTIDE SEQUENCE [LARGE SCALE GENOMIC DNA]</scope>
    <source>
        <strain evidence="3">CCUG 57263</strain>
    </source>
</reference>
<dbReference type="PANTHER" id="PTHR43649">
    <property type="entry name" value="ARABINOSE-BINDING PROTEIN-RELATED"/>
    <property type="match status" value="1"/>
</dbReference>
<evidence type="ECO:0000256" key="1">
    <source>
        <dbReference type="SAM" id="SignalP"/>
    </source>
</evidence>
<accession>A0ABW3DGE6</accession>
<dbReference type="InterPro" id="IPR050490">
    <property type="entry name" value="Bact_solute-bd_prot1"/>
</dbReference>
<dbReference type="InterPro" id="IPR006059">
    <property type="entry name" value="SBP"/>
</dbReference>
<evidence type="ECO:0000313" key="2">
    <source>
        <dbReference type="EMBL" id="MFD0871309.1"/>
    </source>
</evidence>
<gene>
    <name evidence="2" type="ORF">ACFQ03_19395</name>
</gene>
<organism evidence="2 3">
    <name type="scientific">Paenibacillus residui</name>
    <dbReference type="NCBI Taxonomy" id="629724"/>
    <lineage>
        <taxon>Bacteria</taxon>
        <taxon>Bacillati</taxon>
        <taxon>Bacillota</taxon>
        <taxon>Bacilli</taxon>
        <taxon>Bacillales</taxon>
        <taxon>Paenibacillaceae</taxon>
        <taxon>Paenibacillus</taxon>
    </lineage>
</organism>
<proteinExistence type="predicted"/>
<feature type="signal peptide" evidence="1">
    <location>
        <begin position="1"/>
        <end position="22"/>
    </location>
</feature>
<keyword evidence="3" id="KW-1185">Reference proteome</keyword>
<comment type="caution">
    <text evidence="2">The sequence shown here is derived from an EMBL/GenBank/DDBJ whole genome shotgun (WGS) entry which is preliminary data.</text>
</comment>
<dbReference type="SUPFAM" id="SSF53850">
    <property type="entry name" value="Periplasmic binding protein-like II"/>
    <property type="match status" value="1"/>
</dbReference>
<feature type="chain" id="PRO_5046243355" evidence="1">
    <location>
        <begin position="23"/>
        <end position="543"/>
    </location>
</feature>
<dbReference type="Proteomes" id="UP001597120">
    <property type="component" value="Unassembled WGS sequence"/>
</dbReference>
<dbReference type="Pfam" id="PF01547">
    <property type="entry name" value="SBP_bac_1"/>
    <property type="match status" value="1"/>
</dbReference>
<dbReference type="PANTHER" id="PTHR43649:SF17">
    <property type="entry name" value="ABC TRANSPORTER SOLUTE BINDING PROTEIN-SUGAR TRANSPORT"/>
    <property type="match status" value="1"/>
</dbReference>
<evidence type="ECO:0000313" key="3">
    <source>
        <dbReference type="Proteomes" id="UP001597120"/>
    </source>
</evidence>
<dbReference type="RefSeq" id="WP_379290267.1">
    <property type="nucleotide sequence ID" value="NZ_JBHTIU010000076.1"/>
</dbReference>
<dbReference type="PROSITE" id="PS51257">
    <property type="entry name" value="PROKAR_LIPOPROTEIN"/>
    <property type="match status" value="1"/>
</dbReference>